<dbReference type="RefSeq" id="WP_183275183.1">
    <property type="nucleotide sequence ID" value="NZ_JABXXQ010000322.1"/>
</dbReference>
<accession>A0A839UWS8</accession>
<dbReference type="AlphaFoldDB" id="A0A839UWS8"/>
<sequence>MRRRIIRPPAPRPPTLWTLTAPQMQLIRHQMRMFRSWSPDCDIAALEIMRLCRLPVAAADPGDMPVIVGRADICSGELVLSRNELDARMRWVGGGVCRYRDDGLCHPAPEQLLRVMVLRAVAWPKVRIIRL</sequence>
<name>A0A839UWS8_9PROT</name>
<evidence type="ECO:0000313" key="1">
    <source>
        <dbReference type="EMBL" id="MBB3174277.1"/>
    </source>
</evidence>
<gene>
    <name evidence="1" type="ORF">FHR90_002113</name>
</gene>
<keyword evidence="2" id="KW-1185">Reference proteome</keyword>
<dbReference type="EMBL" id="JACHXV010000006">
    <property type="protein sequence ID" value="MBB3174277.1"/>
    <property type="molecule type" value="Genomic_DNA"/>
</dbReference>
<evidence type="ECO:0000313" key="2">
    <source>
        <dbReference type="Proteomes" id="UP000557688"/>
    </source>
</evidence>
<comment type="caution">
    <text evidence="1">The sequence shown here is derived from an EMBL/GenBank/DDBJ whole genome shotgun (WGS) entry which is preliminary data.</text>
</comment>
<reference evidence="1 2" key="1">
    <citation type="submission" date="2020-08" db="EMBL/GenBank/DDBJ databases">
        <title>Genomic Encyclopedia of Type Strains, Phase III (KMG-III): the genomes of soil and plant-associated and newly described type strains.</title>
        <authorList>
            <person name="Whitman W."/>
        </authorList>
    </citation>
    <scope>NUCLEOTIDE SEQUENCE [LARGE SCALE GENOMIC DNA]</scope>
    <source>
        <strain evidence="1 2">CECT 8088</strain>
    </source>
</reference>
<protein>
    <submittedName>
        <fullName evidence="1">Uncharacterized protein</fullName>
    </submittedName>
</protein>
<proteinExistence type="predicted"/>
<dbReference type="Proteomes" id="UP000557688">
    <property type="component" value="Unassembled WGS sequence"/>
</dbReference>
<organism evidence="1 2">
    <name type="scientific">Endobacter medicaginis</name>
    <dbReference type="NCBI Taxonomy" id="1181271"/>
    <lineage>
        <taxon>Bacteria</taxon>
        <taxon>Pseudomonadati</taxon>
        <taxon>Pseudomonadota</taxon>
        <taxon>Alphaproteobacteria</taxon>
        <taxon>Acetobacterales</taxon>
        <taxon>Acetobacteraceae</taxon>
        <taxon>Endobacter</taxon>
    </lineage>
</organism>